<accession>A0ACB5TR93</accession>
<reference evidence="1" key="1">
    <citation type="submission" date="2023-04" db="EMBL/GenBank/DDBJ databases">
        <title>Ambrosiozyma monospora NBRC 10751.</title>
        <authorList>
            <person name="Ichikawa N."/>
            <person name="Sato H."/>
            <person name="Tonouchi N."/>
        </authorList>
    </citation>
    <scope>NUCLEOTIDE SEQUENCE</scope>
    <source>
        <strain evidence="1">NBRC 10751</strain>
    </source>
</reference>
<evidence type="ECO:0000313" key="1">
    <source>
        <dbReference type="EMBL" id="GME93769.1"/>
    </source>
</evidence>
<keyword evidence="2" id="KW-1185">Reference proteome</keyword>
<proteinExistence type="predicted"/>
<dbReference type="EMBL" id="BSXS01008820">
    <property type="protein sequence ID" value="GME93769.1"/>
    <property type="molecule type" value="Genomic_DNA"/>
</dbReference>
<protein>
    <submittedName>
        <fullName evidence="1">Unnamed protein product</fullName>
    </submittedName>
</protein>
<gene>
    <name evidence="1" type="ORF">Amon02_000940200</name>
</gene>
<name>A0ACB5TR93_AMBMO</name>
<comment type="caution">
    <text evidence="1">The sequence shown here is derived from an EMBL/GenBank/DDBJ whole genome shotgun (WGS) entry which is preliminary data.</text>
</comment>
<organism evidence="1 2">
    <name type="scientific">Ambrosiozyma monospora</name>
    <name type="common">Yeast</name>
    <name type="synonym">Endomycopsis monosporus</name>
    <dbReference type="NCBI Taxonomy" id="43982"/>
    <lineage>
        <taxon>Eukaryota</taxon>
        <taxon>Fungi</taxon>
        <taxon>Dikarya</taxon>
        <taxon>Ascomycota</taxon>
        <taxon>Saccharomycotina</taxon>
        <taxon>Pichiomycetes</taxon>
        <taxon>Pichiales</taxon>
        <taxon>Pichiaceae</taxon>
        <taxon>Ambrosiozyma</taxon>
    </lineage>
</organism>
<sequence length="207" mass="23011">MRNFTDRFKTLCSIMNIPLDEMCYSSTRLEVFSSLPTTLAAGYMNIENNGHGLQESSIKKERVKKTKLKKTKVKSEETSMLSNEIRIEDGLDNSTSNSHSIKTELSDVKHSHKKDKSKKKKRKLKDLDQDEVEEGPSSSKKPTLALTTTTTVKKSDSPVAETPETAPFAKTETDMKNPDSQVDEQFSTPALSGVQESTSTSLCSRSP</sequence>
<dbReference type="Proteomes" id="UP001165064">
    <property type="component" value="Unassembled WGS sequence"/>
</dbReference>
<evidence type="ECO:0000313" key="2">
    <source>
        <dbReference type="Proteomes" id="UP001165064"/>
    </source>
</evidence>